<sequence length="301" mass="34838">MLFDSTSNFTNEILIVGTARNVQSTIEKEILNLNLEFSKILSVKILIVESDSNDETIKVMQKLREKLQNFNFISLGSLENQYPDRITRLRHCRNVYINEIRHNTLYSECGLVAVIDLDGINTCLKSENIIAALNLNLKWDGIFANQLGPYYDILALRHAHWNPQNCSKQIQFLSQYMPWKRAKKIAVWDKMIRIPATAPPIPVISAFGGLGIYKRWVFESNDYSVDGVDALEEIDHVTLHRKATVQNANFFIIPSLINSKWNDHNLGSINIVRYARYVLYKRRRPITQAFFRYLKNKITTS</sequence>
<proteinExistence type="predicted"/>
<name>A0A6J7CLZ9_9ZZZZ</name>
<dbReference type="AlphaFoldDB" id="A0A6J7CLZ9"/>
<protein>
    <submittedName>
        <fullName evidence="1">Unannotated protein</fullName>
    </submittedName>
</protein>
<dbReference type="EMBL" id="CAFBLI010000012">
    <property type="protein sequence ID" value="CAB4857798.1"/>
    <property type="molecule type" value="Genomic_DNA"/>
</dbReference>
<reference evidence="1" key="1">
    <citation type="submission" date="2020-05" db="EMBL/GenBank/DDBJ databases">
        <authorList>
            <person name="Chiriac C."/>
            <person name="Salcher M."/>
            <person name="Ghai R."/>
            <person name="Kavagutti S V."/>
        </authorList>
    </citation>
    <scope>NUCLEOTIDE SEQUENCE</scope>
</reference>
<evidence type="ECO:0000313" key="1">
    <source>
        <dbReference type="EMBL" id="CAB4857798.1"/>
    </source>
</evidence>
<organism evidence="1">
    <name type="scientific">freshwater metagenome</name>
    <dbReference type="NCBI Taxonomy" id="449393"/>
    <lineage>
        <taxon>unclassified sequences</taxon>
        <taxon>metagenomes</taxon>
        <taxon>ecological metagenomes</taxon>
    </lineage>
</organism>
<gene>
    <name evidence="1" type="ORF">UFOPK3306_00258</name>
</gene>
<accession>A0A6J7CLZ9</accession>